<proteinExistence type="inferred from homology"/>
<feature type="compositionally biased region" description="Acidic residues" evidence="8">
    <location>
        <begin position="268"/>
        <end position="283"/>
    </location>
</feature>
<keyword evidence="2 7" id="KW-0690">Ribosome biogenesis</keyword>
<dbReference type="PANTHER" id="PTHR17039:SF0">
    <property type="entry name" value="U3 SMALL NUCLEOLAR RIBONUCLEOPROTEIN PROTEIN MPP10"/>
    <property type="match status" value="1"/>
</dbReference>
<keyword evidence="4 7" id="KW-0539">Nucleus</keyword>
<dbReference type="InterPro" id="IPR012173">
    <property type="entry name" value="Mpp10"/>
</dbReference>
<dbReference type="GO" id="GO:0034457">
    <property type="term" value="C:Mpp10 complex"/>
    <property type="evidence" value="ECO:0007669"/>
    <property type="project" value="UniProtKB-UniRule"/>
</dbReference>
<evidence type="ECO:0000256" key="3">
    <source>
        <dbReference type="ARBA" id="ARBA00022552"/>
    </source>
</evidence>
<evidence type="ECO:0000256" key="6">
    <source>
        <dbReference type="ARBA" id="ARBA00029455"/>
    </source>
</evidence>
<keyword evidence="10" id="KW-1185">Reference proteome</keyword>
<dbReference type="PIRSF" id="PIRSF017300">
    <property type="entry name" value="snoRNP_Mpp10"/>
    <property type="match status" value="1"/>
</dbReference>
<gene>
    <name evidence="9" type="ORF">BT63DRAFT_423748</name>
</gene>
<evidence type="ECO:0000256" key="4">
    <source>
        <dbReference type="ARBA" id="ARBA00023242"/>
    </source>
</evidence>
<evidence type="ECO:0000256" key="8">
    <source>
        <dbReference type="SAM" id="MobiDB-lite"/>
    </source>
</evidence>
<organism evidence="9 10">
    <name type="scientific">Microthyrium microscopicum</name>
    <dbReference type="NCBI Taxonomy" id="703497"/>
    <lineage>
        <taxon>Eukaryota</taxon>
        <taxon>Fungi</taxon>
        <taxon>Dikarya</taxon>
        <taxon>Ascomycota</taxon>
        <taxon>Pezizomycotina</taxon>
        <taxon>Dothideomycetes</taxon>
        <taxon>Dothideomycetes incertae sedis</taxon>
        <taxon>Microthyriales</taxon>
        <taxon>Microthyriaceae</taxon>
        <taxon>Microthyrium</taxon>
    </lineage>
</organism>
<dbReference type="GO" id="GO:0032040">
    <property type="term" value="C:small-subunit processome"/>
    <property type="evidence" value="ECO:0007669"/>
    <property type="project" value="TreeGrafter"/>
</dbReference>
<evidence type="ECO:0000313" key="9">
    <source>
        <dbReference type="EMBL" id="KAF2671550.1"/>
    </source>
</evidence>
<feature type="region of interest" description="Disordered" evidence="8">
    <location>
        <begin position="619"/>
        <end position="705"/>
    </location>
</feature>
<accession>A0A6A6UIC9</accession>
<protein>
    <recommendedName>
        <fullName evidence="7">U3 small nucleolar ribonucleoprotein protein MPP10</fullName>
    </recommendedName>
</protein>
<feature type="compositionally biased region" description="Acidic residues" evidence="8">
    <location>
        <begin position="372"/>
        <end position="382"/>
    </location>
</feature>
<feature type="compositionally biased region" description="Basic and acidic residues" evidence="8">
    <location>
        <begin position="680"/>
        <end position="697"/>
    </location>
</feature>
<evidence type="ECO:0000256" key="7">
    <source>
        <dbReference type="PIRNR" id="PIRNR017300"/>
    </source>
</evidence>
<dbReference type="GO" id="GO:0005732">
    <property type="term" value="C:sno(s)RNA-containing ribonucleoprotein complex"/>
    <property type="evidence" value="ECO:0007669"/>
    <property type="project" value="UniProtKB-UniRule"/>
</dbReference>
<feature type="compositionally biased region" description="Basic and acidic residues" evidence="8">
    <location>
        <begin position="359"/>
        <end position="371"/>
    </location>
</feature>
<reference evidence="9" key="1">
    <citation type="journal article" date="2020" name="Stud. Mycol.">
        <title>101 Dothideomycetes genomes: a test case for predicting lifestyles and emergence of pathogens.</title>
        <authorList>
            <person name="Haridas S."/>
            <person name="Albert R."/>
            <person name="Binder M."/>
            <person name="Bloem J."/>
            <person name="Labutti K."/>
            <person name="Salamov A."/>
            <person name="Andreopoulos B."/>
            <person name="Baker S."/>
            <person name="Barry K."/>
            <person name="Bills G."/>
            <person name="Bluhm B."/>
            <person name="Cannon C."/>
            <person name="Castanera R."/>
            <person name="Culley D."/>
            <person name="Daum C."/>
            <person name="Ezra D."/>
            <person name="Gonzalez J."/>
            <person name="Henrissat B."/>
            <person name="Kuo A."/>
            <person name="Liang C."/>
            <person name="Lipzen A."/>
            <person name="Lutzoni F."/>
            <person name="Magnuson J."/>
            <person name="Mondo S."/>
            <person name="Nolan M."/>
            <person name="Ohm R."/>
            <person name="Pangilinan J."/>
            <person name="Park H.-J."/>
            <person name="Ramirez L."/>
            <person name="Alfaro M."/>
            <person name="Sun H."/>
            <person name="Tritt A."/>
            <person name="Yoshinaga Y."/>
            <person name="Zwiers L.-H."/>
            <person name="Turgeon B."/>
            <person name="Goodwin S."/>
            <person name="Spatafora J."/>
            <person name="Crous P."/>
            <person name="Grigoriev I."/>
        </authorList>
    </citation>
    <scope>NUCLEOTIDE SEQUENCE</scope>
    <source>
        <strain evidence="9">CBS 115976</strain>
    </source>
</reference>
<dbReference type="Proteomes" id="UP000799302">
    <property type="component" value="Unassembled WGS sequence"/>
</dbReference>
<comment type="function">
    <text evidence="7">Involved in nucleolar processing of pre-18S ribosomal RNA.</text>
</comment>
<comment type="subcellular location">
    <subcellularLocation>
        <location evidence="1 7">Nucleus</location>
        <location evidence="1 7">Nucleolus</location>
    </subcellularLocation>
</comment>
<comment type="similarity">
    <text evidence="6 7">Belongs to the MPP10 family.</text>
</comment>
<evidence type="ECO:0000256" key="1">
    <source>
        <dbReference type="ARBA" id="ARBA00004604"/>
    </source>
</evidence>
<keyword evidence="5 7" id="KW-0687">Ribonucleoprotein</keyword>
<dbReference type="GO" id="GO:0006364">
    <property type="term" value="P:rRNA processing"/>
    <property type="evidence" value="ECO:0007669"/>
    <property type="project" value="UniProtKB-KW"/>
</dbReference>
<dbReference type="AlphaFoldDB" id="A0A6A6UIC9"/>
<dbReference type="EMBL" id="MU004233">
    <property type="protein sequence ID" value="KAF2671550.1"/>
    <property type="molecule type" value="Genomic_DNA"/>
</dbReference>
<feature type="compositionally biased region" description="Basic and acidic residues" evidence="8">
    <location>
        <begin position="636"/>
        <end position="651"/>
    </location>
</feature>
<evidence type="ECO:0000313" key="10">
    <source>
        <dbReference type="Proteomes" id="UP000799302"/>
    </source>
</evidence>
<keyword evidence="3 7" id="KW-0698">rRNA processing</keyword>
<feature type="compositionally biased region" description="Acidic residues" evidence="8">
    <location>
        <begin position="297"/>
        <end position="314"/>
    </location>
</feature>
<evidence type="ECO:0000256" key="5">
    <source>
        <dbReference type="ARBA" id="ARBA00023274"/>
    </source>
</evidence>
<dbReference type="OrthoDB" id="445326at2759"/>
<feature type="compositionally biased region" description="Acidic residues" evidence="8">
    <location>
        <begin position="229"/>
        <end position="246"/>
    </location>
</feature>
<dbReference type="PANTHER" id="PTHR17039">
    <property type="entry name" value="U3 SMALL NUCLEOLAR RIBONUCLEOPROTEIN PROTEIN MPP10"/>
    <property type="match status" value="1"/>
</dbReference>
<feature type="compositionally biased region" description="Acidic residues" evidence="8">
    <location>
        <begin position="142"/>
        <end position="190"/>
    </location>
</feature>
<name>A0A6A6UIC9_9PEZI</name>
<evidence type="ECO:0000256" key="2">
    <source>
        <dbReference type="ARBA" id="ARBA00022517"/>
    </source>
</evidence>
<feature type="region of interest" description="Disordered" evidence="8">
    <location>
        <begin position="121"/>
        <end position="206"/>
    </location>
</feature>
<sequence>MAKAIQTLPSHTAAIDALKSTPHEFLQPTPDLHSSFLALSKYYLDPVASAVSNTQLDRLKTSRQNRKRKRRNGEDEEPVLRLKSVVTQGFDAQQIWEQARRIAAAVDVEVQRANEIQEAQLAELDSSSKEDEQQYANGTMSLDEESEDDEGAEELSEMDEDEPGDLEDDDALEDLDNEDEEEDSDSETEEVQANGGIRKTDKFGLNDGFFSIDDFNRRTEMLEQQDFQGDQDFDAASDEEDIEWDADPTGIEILDEPQARKSRHHDLNEDDEDEDDELDDEENGPTFGDMDLFAAEGESEEDDDDDIEDDDDGPQVENLKYSDFFEPPAGARGKSKSKKRTLSNGNNAEVAILDDENDMERTMEAVHRDLFSEESEPEDDSESGQPVNLSTHERRKEVILKQIRELEAINVSKKPWVLSGEARASDRPTNALLEEDLDFERAGKPLPVITKETSEEIEALIKRRILAGEFDEVRRRRPDEAFTSNLGRRGRVFDEDIDAPRKKGLAEVYEEEHLKRTDPNFVDQRTAKVKKEHAEIEAAWKDVAHKLDSLASFRYRPKPAEMNISVRTDAPAMALEDARPSGVGGDIGTLDQLAPQEIFAPGDVKEKGKVVTRGGAVIDQVELTREERKRRRRREKERAKKAGGQKEDVKPGGKPANKKSDEKNQIAGNLKKGGVQIIGKRGDLRDVEGNEVSEAKKATTGSFKL</sequence>
<feature type="region of interest" description="Disordered" evidence="8">
    <location>
        <begin position="220"/>
        <end position="394"/>
    </location>
</feature>
<dbReference type="Pfam" id="PF04006">
    <property type="entry name" value="Mpp10"/>
    <property type="match status" value="1"/>
</dbReference>